<keyword evidence="2" id="KW-0812">Transmembrane</keyword>
<feature type="transmembrane region" description="Helical" evidence="2">
    <location>
        <begin position="281"/>
        <end position="305"/>
    </location>
</feature>
<evidence type="ECO:0000256" key="1">
    <source>
        <dbReference type="SAM" id="MobiDB-lite"/>
    </source>
</evidence>
<reference evidence="4" key="1">
    <citation type="submission" date="2023-06" db="EMBL/GenBank/DDBJ databases">
        <title>Survivors Of The Sea: Transcriptome response of Skeletonema marinoi to long-term dormancy.</title>
        <authorList>
            <person name="Pinder M.I.M."/>
            <person name="Kourtchenko O."/>
            <person name="Robertson E.K."/>
            <person name="Larsson T."/>
            <person name="Maumus F."/>
            <person name="Osuna-Cruz C.M."/>
            <person name="Vancaester E."/>
            <person name="Stenow R."/>
            <person name="Vandepoele K."/>
            <person name="Ploug H."/>
            <person name="Bruchert V."/>
            <person name="Godhe A."/>
            <person name="Topel M."/>
        </authorList>
    </citation>
    <scope>NUCLEOTIDE SEQUENCE</scope>
    <source>
        <strain evidence="4">R05AC</strain>
    </source>
</reference>
<keyword evidence="3" id="KW-0732">Signal</keyword>
<keyword evidence="5" id="KW-1185">Reference proteome</keyword>
<dbReference type="GO" id="GO:0004176">
    <property type="term" value="F:ATP-dependent peptidase activity"/>
    <property type="evidence" value="ECO:0007669"/>
    <property type="project" value="InterPro"/>
</dbReference>
<dbReference type="InterPro" id="IPR037219">
    <property type="entry name" value="Peptidase_M41-like"/>
</dbReference>
<dbReference type="Gene3D" id="1.20.58.760">
    <property type="entry name" value="Peptidase M41"/>
    <property type="match status" value="1"/>
</dbReference>
<protein>
    <recommendedName>
        <fullName evidence="6">Peptidase M41 domain-containing protein</fullName>
    </recommendedName>
</protein>
<accession>A0AAD8Y694</accession>
<dbReference type="GO" id="GO:0006508">
    <property type="term" value="P:proteolysis"/>
    <property type="evidence" value="ECO:0007669"/>
    <property type="project" value="InterPro"/>
</dbReference>
<evidence type="ECO:0000313" key="4">
    <source>
        <dbReference type="EMBL" id="KAK1740514.1"/>
    </source>
</evidence>
<feature type="transmembrane region" description="Helical" evidence="2">
    <location>
        <begin position="215"/>
        <end position="234"/>
    </location>
</feature>
<evidence type="ECO:0008006" key="6">
    <source>
        <dbReference type="Google" id="ProtNLM"/>
    </source>
</evidence>
<keyword evidence="2" id="KW-1133">Transmembrane helix</keyword>
<dbReference type="PANTHER" id="PTHR33471:SF7">
    <property type="entry name" value="ATP-DEPENDENT ZINC METALLOPROTEASE-RELATED"/>
    <property type="match status" value="1"/>
</dbReference>
<feature type="transmembrane region" description="Helical" evidence="2">
    <location>
        <begin position="241"/>
        <end position="261"/>
    </location>
</feature>
<feature type="signal peptide" evidence="3">
    <location>
        <begin position="1"/>
        <end position="16"/>
    </location>
</feature>
<evidence type="ECO:0000256" key="3">
    <source>
        <dbReference type="SAM" id="SignalP"/>
    </source>
</evidence>
<dbReference type="PANTHER" id="PTHR33471">
    <property type="entry name" value="ATP-DEPENDENT ZINC METALLOPROTEASE-RELATED"/>
    <property type="match status" value="1"/>
</dbReference>
<name>A0AAD8Y694_9STRA</name>
<sequence length="545" mass="59277">MMRPILLLLACKACSSFTSVSRVTVNRPLQETIPANNSFNNKQSSTSTTHSHSALKATVDQEESVSFDKELSQRLESNNLQQVISYLQSHASSTKSLTSNQLKSIFEAIEVATVQSDENTVNKRSIEDATISSAVEFRALDKVRAEMSQLYQLLREEGKLRVFGAIGRLPPSSLRLPPPSGPIYPTTGSKIITPKLLETVTSMEMMSLTPQPTNFLLYGGAILASLEAVVSLMYGINFNFLVVTTLLLALADQILVSGAVFETALRIVRPEMTTRITKHEAGHFLCAYLLGCPVEGVVLSTWAALQDGRFAGRAGSAVSAGTSYYDIDLSEQIAGLKPLTRDSIDRYSIIVMGGIAAEAMEYGRADGGAGDEEALVRFLRSLNPRSTNAVSAWTPELIRNQARWGATQAVLLMKEYKPCYDALVDALERGGDLGQCIVAIEEAAEKNGLGWLRHSSGTIFEEGEFGKWVPYSDGDAITELNGSIAEPSAPITSVGTNGVPTLGEDPITEAEEFLKMYKENLTQKLETIDKKLNELDNQTSISDQK</sequence>
<organism evidence="4 5">
    <name type="scientific">Skeletonema marinoi</name>
    <dbReference type="NCBI Taxonomy" id="267567"/>
    <lineage>
        <taxon>Eukaryota</taxon>
        <taxon>Sar</taxon>
        <taxon>Stramenopiles</taxon>
        <taxon>Ochrophyta</taxon>
        <taxon>Bacillariophyta</taxon>
        <taxon>Coscinodiscophyceae</taxon>
        <taxon>Thalassiosirophycidae</taxon>
        <taxon>Thalassiosirales</taxon>
        <taxon>Skeletonemataceae</taxon>
        <taxon>Skeletonema</taxon>
        <taxon>Skeletonema marinoi-dohrnii complex</taxon>
    </lineage>
</organism>
<keyword evidence="2" id="KW-0472">Membrane</keyword>
<proteinExistence type="predicted"/>
<feature type="compositionally biased region" description="Polar residues" evidence="1">
    <location>
        <begin position="33"/>
        <end position="43"/>
    </location>
</feature>
<feature type="chain" id="PRO_5041942187" description="Peptidase M41 domain-containing protein" evidence="3">
    <location>
        <begin position="17"/>
        <end position="545"/>
    </location>
</feature>
<comment type="caution">
    <text evidence="4">The sequence shown here is derived from an EMBL/GenBank/DDBJ whole genome shotgun (WGS) entry which is preliminary data.</text>
</comment>
<feature type="region of interest" description="Disordered" evidence="1">
    <location>
        <begin position="33"/>
        <end position="61"/>
    </location>
</feature>
<dbReference type="EMBL" id="JATAAI010000015">
    <property type="protein sequence ID" value="KAK1740514.1"/>
    <property type="molecule type" value="Genomic_DNA"/>
</dbReference>
<dbReference type="Proteomes" id="UP001224775">
    <property type="component" value="Unassembled WGS sequence"/>
</dbReference>
<dbReference type="GO" id="GO:0005524">
    <property type="term" value="F:ATP binding"/>
    <property type="evidence" value="ECO:0007669"/>
    <property type="project" value="InterPro"/>
</dbReference>
<evidence type="ECO:0000256" key="2">
    <source>
        <dbReference type="SAM" id="Phobius"/>
    </source>
</evidence>
<evidence type="ECO:0000313" key="5">
    <source>
        <dbReference type="Proteomes" id="UP001224775"/>
    </source>
</evidence>
<gene>
    <name evidence="4" type="ORF">QTG54_008609</name>
</gene>
<dbReference type="GO" id="GO:0004222">
    <property type="term" value="F:metalloendopeptidase activity"/>
    <property type="evidence" value="ECO:0007669"/>
    <property type="project" value="InterPro"/>
</dbReference>
<dbReference type="SUPFAM" id="SSF140990">
    <property type="entry name" value="FtsH protease domain-like"/>
    <property type="match status" value="1"/>
</dbReference>
<dbReference type="AlphaFoldDB" id="A0AAD8Y694"/>